<dbReference type="InterPro" id="IPR036879">
    <property type="entry name" value="TF_MADSbox_sf"/>
</dbReference>
<evidence type="ECO:0000256" key="2">
    <source>
        <dbReference type="ARBA" id="ARBA00023015"/>
    </source>
</evidence>
<dbReference type="SUPFAM" id="SSF55455">
    <property type="entry name" value="SRF-like"/>
    <property type="match status" value="1"/>
</dbReference>
<comment type="caution">
    <text evidence="7">The sequence shown here is derived from an EMBL/GenBank/DDBJ whole genome shotgun (WGS) entry which is preliminary data.</text>
</comment>
<dbReference type="PROSITE" id="PS50066">
    <property type="entry name" value="MADS_BOX_2"/>
    <property type="match status" value="1"/>
</dbReference>
<evidence type="ECO:0000256" key="3">
    <source>
        <dbReference type="ARBA" id="ARBA00023125"/>
    </source>
</evidence>
<evidence type="ECO:0000313" key="7">
    <source>
        <dbReference type="EMBL" id="KAK8515336.1"/>
    </source>
</evidence>
<evidence type="ECO:0000313" key="8">
    <source>
        <dbReference type="Proteomes" id="UP001472677"/>
    </source>
</evidence>
<reference evidence="7 8" key="1">
    <citation type="journal article" date="2024" name="G3 (Bethesda)">
        <title>Genome assembly of Hibiscus sabdariffa L. provides insights into metabolisms of medicinal natural products.</title>
        <authorList>
            <person name="Kim T."/>
        </authorList>
    </citation>
    <scope>NUCLEOTIDE SEQUENCE [LARGE SCALE GENOMIC DNA]</scope>
    <source>
        <strain evidence="7">TK-2024</strain>
        <tissue evidence="7">Old leaves</tissue>
    </source>
</reference>
<evidence type="ECO:0000256" key="5">
    <source>
        <dbReference type="ARBA" id="ARBA00023242"/>
    </source>
</evidence>
<keyword evidence="8" id="KW-1185">Reference proteome</keyword>
<evidence type="ECO:0000256" key="4">
    <source>
        <dbReference type="ARBA" id="ARBA00023163"/>
    </source>
</evidence>
<dbReference type="Gene3D" id="3.40.1810.10">
    <property type="entry name" value="Transcription factor, MADS-box"/>
    <property type="match status" value="1"/>
</dbReference>
<evidence type="ECO:0000259" key="6">
    <source>
        <dbReference type="PROSITE" id="PS50066"/>
    </source>
</evidence>
<comment type="subcellular location">
    <subcellularLocation>
        <location evidence="1">Nucleus</location>
    </subcellularLocation>
</comment>
<keyword evidence="4" id="KW-0804">Transcription</keyword>
<gene>
    <name evidence="7" type="ORF">V6N12_075381</name>
</gene>
<keyword evidence="5" id="KW-0539">Nucleus</keyword>
<sequence>MNRKKIKIAYFNNDVARNVAYKKRKNVMVKKLSEITTLCGVENRKMKLTQIMYQNLGREGPLNVKNEDMVDLGELSDEKLKDIDMRIEALDKQDD</sequence>
<dbReference type="EMBL" id="JBBPBM010000063">
    <property type="protein sequence ID" value="KAK8515336.1"/>
    <property type="molecule type" value="Genomic_DNA"/>
</dbReference>
<evidence type="ECO:0000256" key="1">
    <source>
        <dbReference type="ARBA" id="ARBA00004123"/>
    </source>
</evidence>
<proteinExistence type="predicted"/>
<organism evidence="7 8">
    <name type="scientific">Hibiscus sabdariffa</name>
    <name type="common">roselle</name>
    <dbReference type="NCBI Taxonomy" id="183260"/>
    <lineage>
        <taxon>Eukaryota</taxon>
        <taxon>Viridiplantae</taxon>
        <taxon>Streptophyta</taxon>
        <taxon>Embryophyta</taxon>
        <taxon>Tracheophyta</taxon>
        <taxon>Spermatophyta</taxon>
        <taxon>Magnoliopsida</taxon>
        <taxon>eudicotyledons</taxon>
        <taxon>Gunneridae</taxon>
        <taxon>Pentapetalae</taxon>
        <taxon>rosids</taxon>
        <taxon>malvids</taxon>
        <taxon>Malvales</taxon>
        <taxon>Malvaceae</taxon>
        <taxon>Malvoideae</taxon>
        <taxon>Hibiscus</taxon>
    </lineage>
</organism>
<accession>A0ABR2C9A3</accession>
<keyword evidence="3" id="KW-0238">DNA-binding</keyword>
<keyword evidence="2" id="KW-0805">Transcription regulation</keyword>
<dbReference type="Proteomes" id="UP001472677">
    <property type="component" value="Unassembled WGS sequence"/>
</dbReference>
<dbReference type="Pfam" id="PF00319">
    <property type="entry name" value="SRF-TF"/>
    <property type="match status" value="1"/>
</dbReference>
<name>A0ABR2C9A3_9ROSI</name>
<protein>
    <recommendedName>
        <fullName evidence="6">MADS-box domain-containing protein</fullName>
    </recommendedName>
</protein>
<feature type="domain" description="MADS-box" evidence="6">
    <location>
        <begin position="1"/>
        <end position="42"/>
    </location>
</feature>
<dbReference type="PRINTS" id="PR00404">
    <property type="entry name" value="MADSDOMAIN"/>
</dbReference>
<dbReference type="InterPro" id="IPR002100">
    <property type="entry name" value="TF_MADSbox"/>
</dbReference>
<dbReference type="SMART" id="SM00432">
    <property type="entry name" value="MADS"/>
    <property type="match status" value="1"/>
</dbReference>